<keyword evidence="3" id="KW-1185">Reference proteome</keyword>
<dbReference type="AlphaFoldDB" id="A0A2V4NIT5"/>
<dbReference type="OrthoDB" id="9810886at2"/>
<dbReference type="RefSeq" id="WP_110672685.1">
    <property type="nucleotide sequence ID" value="NZ_PYBW01000127.1"/>
</dbReference>
<reference evidence="2 3" key="1">
    <citation type="submission" date="2018-03" db="EMBL/GenBank/DDBJ databases">
        <title>Bioinformatic expansion and discovery of thiopeptide antibiotics.</title>
        <authorList>
            <person name="Schwalen C.J."/>
            <person name="Hudson G.A."/>
            <person name="Mitchell D.A."/>
        </authorList>
    </citation>
    <scope>NUCLEOTIDE SEQUENCE [LARGE SCALE GENOMIC DNA]</scope>
    <source>
        <strain evidence="2 3">ATCC 21389</strain>
    </source>
</reference>
<accession>A0A2V4NIT5</accession>
<sequence length="94" mass="10590">MNTDRKAHRAVRPSALPTLLHPCPHCRRPADPALRLPGAASDRPKLSKLLRAAHPSRVGADPRRPGTGRTQRGLPWWRAYRGPLPQCRPLLMRR</sequence>
<protein>
    <submittedName>
        <fullName evidence="2">Uncharacterized protein</fullName>
    </submittedName>
</protein>
<proteinExistence type="predicted"/>
<gene>
    <name evidence="2" type="ORF">C7C46_27775</name>
</gene>
<name>A0A2V4NIT5_9ACTN</name>
<evidence type="ECO:0000256" key="1">
    <source>
        <dbReference type="SAM" id="MobiDB-lite"/>
    </source>
</evidence>
<feature type="region of interest" description="Disordered" evidence="1">
    <location>
        <begin position="1"/>
        <end position="23"/>
    </location>
</feature>
<dbReference type="Proteomes" id="UP000248039">
    <property type="component" value="Unassembled WGS sequence"/>
</dbReference>
<evidence type="ECO:0000313" key="3">
    <source>
        <dbReference type="Proteomes" id="UP000248039"/>
    </source>
</evidence>
<evidence type="ECO:0000313" key="2">
    <source>
        <dbReference type="EMBL" id="PYC69768.1"/>
    </source>
</evidence>
<feature type="region of interest" description="Disordered" evidence="1">
    <location>
        <begin position="52"/>
        <end position="73"/>
    </location>
</feature>
<comment type="caution">
    <text evidence="2">The sequence shown here is derived from an EMBL/GenBank/DDBJ whole genome shotgun (WGS) entry which is preliminary data.</text>
</comment>
<organism evidence="2 3">
    <name type="scientific">Streptomyces tateyamensis</name>
    <dbReference type="NCBI Taxonomy" id="565073"/>
    <lineage>
        <taxon>Bacteria</taxon>
        <taxon>Bacillati</taxon>
        <taxon>Actinomycetota</taxon>
        <taxon>Actinomycetes</taxon>
        <taxon>Kitasatosporales</taxon>
        <taxon>Streptomycetaceae</taxon>
        <taxon>Streptomyces</taxon>
    </lineage>
</organism>
<dbReference type="EMBL" id="PYBW01000127">
    <property type="protein sequence ID" value="PYC69768.1"/>
    <property type="molecule type" value="Genomic_DNA"/>
</dbReference>
<feature type="compositionally biased region" description="Basic residues" evidence="1">
    <location>
        <begin position="1"/>
        <end position="11"/>
    </location>
</feature>